<evidence type="ECO:0000256" key="1">
    <source>
        <dbReference type="SAM" id="MobiDB-lite"/>
    </source>
</evidence>
<gene>
    <name evidence="2" type="ORF">PLEPLA_LOCUS17782</name>
</gene>
<reference evidence="2" key="1">
    <citation type="submission" date="2020-03" db="EMBL/GenBank/DDBJ databases">
        <authorList>
            <person name="Weist P."/>
        </authorList>
    </citation>
    <scope>NUCLEOTIDE SEQUENCE</scope>
</reference>
<feature type="region of interest" description="Disordered" evidence="1">
    <location>
        <begin position="81"/>
        <end position="153"/>
    </location>
</feature>
<evidence type="ECO:0000313" key="2">
    <source>
        <dbReference type="EMBL" id="CAB1429802.1"/>
    </source>
</evidence>
<organism evidence="2 3">
    <name type="scientific">Pleuronectes platessa</name>
    <name type="common">European plaice</name>
    <dbReference type="NCBI Taxonomy" id="8262"/>
    <lineage>
        <taxon>Eukaryota</taxon>
        <taxon>Metazoa</taxon>
        <taxon>Chordata</taxon>
        <taxon>Craniata</taxon>
        <taxon>Vertebrata</taxon>
        <taxon>Euteleostomi</taxon>
        <taxon>Actinopterygii</taxon>
        <taxon>Neopterygii</taxon>
        <taxon>Teleostei</taxon>
        <taxon>Neoteleostei</taxon>
        <taxon>Acanthomorphata</taxon>
        <taxon>Carangaria</taxon>
        <taxon>Pleuronectiformes</taxon>
        <taxon>Pleuronectoidei</taxon>
        <taxon>Pleuronectidae</taxon>
        <taxon>Pleuronectes</taxon>
    </lineage>
</organism>
<evidence type="ECO:0000313" key="3">
    <source>
        <dbReference type="Proteomes" id="UP001153269"/>
    </source>
</evidence>
<keyword evidence="3" id="KW-1185">Reference proteome</keyword>
<dbReference type="AlphaFoldDB" id="A0A9N7UG00"/>
<accession>A0A9N7UG00</accession>
<feature type="compositionally biased region" description="Polar residues" evidence="1">
    <location>
        <begin position="142"/>
        <end position="153"/>
    </location>
</feature>
<feature type="compositionally biased region" description="Basic and acidic residues" evidence="1">
    <location>
        <begin position="119"/>
        <end position="132"/>
    </location>
</feature>
<name>A0A9N7UG00_PLEPL</name>
<protein>
    <submittedName>
        <fullName evidence="2">Uncharacterized protein</fullName>
    </submittedName>
</protein>
<dbReference type="Proteomes" id="UP001153269">
    <property type="component" value="Unassembled WGS sequence"/>
</dbReference>
<comment type="caution">
    <text evidence="2">The sequence shown here is derived from an EMBL/GenBank/DDBJ whole genome shotgun (WGS) entry which is preliminary data.</text>
</comment>
<dbReference type="EMBL" id="CADEAL010001172">
    <property type="protein sequence ID" value="CAB1429802.1"/>
    <property type="molecule type" value="Genomic_DNA"/>
</dbReference>
<sequence length="153" mass="17405">MTPVIKAGNCLEVALRYWIQGQFSRRRRRQLDVKSLSSEIGSRAEQTHRRWYQRREEMLALCCLTLVKCTLPTCYPISPPPLPPETLTDSVRLPPGTRHSGSPGDLIETVHGEIQASGDIRRRSRDTFEPRSQRASAAPRSQIHNRSYPNKGI</sequence>
<proteinExistence type="predicted"/>